<name>A0ABQ1VM43_9RHOB</name>
<evidence type="ECO:0000313" key="1">
    <source>
        <dbReference type="EMBL" id="GGF74898.1"/>
    </source>
</evidence>
<protein>
    <submittedName>
        <fullName evidence="1">Uncharacterized protein</fullName>
    </submittedName>
</protein>
<comment type="caution">
    <text evidence="1">The sequence shown here is derived from an EMBL/GenBank/DDBJ whole genome shotgun (WGS) entry which is preliminary data.</text>
</comment>
<gene>
    <name evidence="1" type="ORF">GCM10011402_29490</name>
</gene>
<organism evidence="1 2">
    <name type="scientific">Paracoccus acridae</name>
    <dbReference type="NCBI Taxonomy" id="1795310"/>
    <lineage>
        <taxon>Bacteria</taxon>
        <taxon>Pseudomonadati</taxon>
        <taxon>Pseudomonadota</taxon>
        <taxon>Alphaproteobacteria</taxon>
        <taxon>Rhodobacterales</taxon>
        <taxon>Paracoccaceae</taxon>
        <taxon>Paracoccus</taxon>
    </lineage>
</organism>
<reference evidence="2" key="1">
    <citation type="journal article" date="2019" name="Int. J. Syst. Evol. Microbiol.">
        <title>The Global Catalogue of Microorganisms (GCM) 10K type strain sequencing project: providing services to taxonomists for standard genome sequencing and annotation.</title>
        <authorList>
            <consortium name="The Broad Institute Genomics Platform"/>
            <consortium name="The Broad Institute Genome Sequencing Center for Infectious Disease"/>
            <person name="Wu L."/>
            <person name="Ma J."/>
        </authorList>
    </citation>
    <scope>NUCLEOTIDE SEQUENCE [LARGE SCALE GENOMIC DNA]</scope>
    <source>
        <strain evidence="2">CGMCC 1.15419</strain>
    </source>
</reference>
<sequence>MIYHVIYANWIDGIRDTGGISDCPRDVSNAFKAAKNFCMAEARKRGVEPNPVVNWAADVMAAFMVSCVKNEESNIWEIMMPGDDICEVFRVEAERNTGMIHEVLMKGAKAHPRLLRTGLIALCSHLRIAPSGSSKGIGNIRRLF</sequence>
<dbReference type="Proteomes" id="UP000640509">
    <property type="component" value="Unassembled WGS sequence"/>
</dbReference>
<keyword evidence="2" id="KW-1185">Reference proteome</keyword>
<proteinExistence type="predicted"/>
<dbReference type="RefSeq" id="WP_188715972.1">
    <property type="nucleotide sequence ID" value="NZ_BMIV01000012.1"/>
</dbReference>
<dbReference type="EMBL" id="BMIV01000012">
    <property type="protein sequence ID" value="GGF74898.1"/>
    <property type="molecule type" value="Genomic_DNA"/>
</dbReference>
<evidence type="ECO:0000313" key="2">
    <source>
        <dbReference type="Proteomes" id="UP000640509"/>
    </source>
</evidence>
<accession>A0ABQ1VM43</accession>